<dbReference type="EMBL" id="OIVN01005268">
    <property type="protein sequence ID" value="SPD21686.1"/>
    <property type="molecule type" value="Genomic_DNA"/>
</dbReference>
<evidence type="ECO:0000313" key="1">
    <source>
        <dbReference type="EMBL" id="SPD21686.1"/>
    </source>
</evidence>
<organism evidence="1">
    <name type="scientific">Fagus sylvatica</name>
    <name type="common">Beechnut</name>
    <dbReference type="NCBI Taxonomy" id="28930"/>
    <lineage>
        <taxon>Eukaryota</taxon>
        <taxon>Viridiplantae</taxon>
        <taxon>Streptophyta</taxon>
        <taxon>Embryophyta</taxon>
        <taxon>Tracheophyta</taxon>
        <taxon>Spermatophyta</taxon>
        <taxon>Magnoliopsida</taxon>
        <taxon>eudicotyledons</taxon>
        <taxon>Gunneridae</taxon>
        <taxon>Pentapetalae</taxon>
        <taxon>rosids</taxon>
        <taxon>fabids</taxon>
        <taxon>Fagales</taxon>
        <taxon>Fagaceae</taxon>
        <taxon>Fagus</taxon>
    </lineage>
</organism>
<protein>
    <submittedName>
        <fullName evidence="1">Uncharacterized protein</fullName>
    </submittedName>
</protein>
<sequence length="64" mass="6633">METTSSTVLKSPIFAERTCLKISMKRPGREGLSSARMVVATSTAVATSSSSAIPTAANVAPRYG</sequence>
<gene>
    <name evidence="1" type="ORF">FSB_LOCUS49568</name>
</gene>
<name>A0A2N9I6P2_FAGSY</name>
<reference evidence="1" key="1">
    <citation type="submission" date="2018-02" db="EMBL/GenBank/DDBJ databases">
        <authorList>
            <person name="Cohen D.B."/>
            <person name="Kent A.D."/>
        </authorList>
    </citation>
    <scope>NUCLEOTIDE SEQUENCE</scope>
</reference>
<proteinExistence type="predicted"/>
<dbReference type="AlphaFoldDB" id="A0A2N9I6P2"/>
<accession>A0A2N9I6P2</accession>